<dbReference type="EMBL" id="QJSY01000001">
    <property type="protein sequence ID" value="PYE61154.1"/>
    <property type="molecule type" value="Genomic_DNA"/>
</dbReference>
<dbReference type="Proteomes" id="UP000247584">
    <property type="component" value="Unassembled WGS sequence"/>
</dbReference>
<protein>
    <recommendedName>
        <fullName evidence="3">Phage tail protein</fullName>
    </recommendedName>
</protein>
<evidence type="ECO:0000313" key="1">
    <source>
        <dbReference type="EMBL" id="PYE61154.1"/>
    </source>
</evidence>
<accession>A0ABX5PTL0</accession>
<organism evidence="1 2">
    <name type="scientific">Shewanella chilikensis</name>
    <dbReference type="NCBI Taxonomy" id="558541"/>
    <lineage>
        <taxon>Bacteria</taxon>
        <taxon>Pseudomonadati</taxon>
        <taxon>Pseudomonadota</taxon>
        <taxon>Gammaproteobacteria</taxon>
        <taxon>Alteromonadales</taxon>
        <taxon>Shewanellaceae</taxon>
        <taxon>Shewanella</taxon>
    </lineage>
</organism>
<sequence>MNTIKPTPVVRDDYGYWTHPDLPVWDEGTTREQIDAWAKENNGTIVVEWMDGDAPEEVADRYFEVGEADCSYWYPHCSKAGNFLLSIHDTEDGPIAMFFVPTPSQAELDAIAELDSKFNELAKAASDLVAASSKLSNASNAEEAEVATEVMAESQARIDALVKAKEAA</sequence>
<gene>
    <name evidence="1" type="ORF">C8J23_101196</name>
</gene>
<reference evidence="1 2" key="1">
    <citation type="submission" date="2018-06" db="EMBL/GenBank/DDBJ databases">
        <title>Genomic Encyclopedia of Type Strains, Phase III (KMG-III): the genomes of soil and plant-associated and newly described type strains.</title>
        <authorList>
            <person name="Whitman W."/>
        </authorList>
    </citation>
    <scope>NUCLEOTIDE SEQUENCE [LARGE SCALE GENOMIC DNA]</scope>
    <source>
        <strain evidence="1 2">JC5</strain>
    </source>
</reference>
<dbReference type="RefSeq" id="WP_308427925.1">
    <property type="nucleotide sequence ID" value="NZ_BMXX01000017.1"/>
</dbReference>
<keyword evidence="2" id="KW-1185">Reference proteome</keyword>
<proteinExistence type="predicted"/>
<evidence type="ECO:0008006" key="3">
    <source>
        <dbReference type="Google" id="ProtNLM"/>
    </source>
</evidence>
<comment type="caution">
    <text evidence="1">The sequence shown here is derived from an EMBL/GenBank/DDBJ whole genome shotgun (WGS) entry which is preliminary data.</text>
</comment>
<name>A0ABX5PTL0_9GAMM</name>
<evidence type="ECO:0000313" key="2">
    <source>
        <dbReference type="Proteomes" id="UP000247584"/>
    </source>
</evidence>